<dbReference type="PANTHER" id="PTHR46796">
    <property type="entry name" value="HTH-TYPE TRANSCRIPTIONAL ACTIVATOR RHAS-RELATED"/>
    <property type="match status" value="1"/>
</dbReference>
<keyword evidence="2" id="KW-0238">DNA-binding</keyword>
<feature type="domain" description="HTH araC/xylS-type" evidence="4">
    <location>
        <begin position="182"/>
        <end position="280"/>
    </location>
</feature>
<gene>
    <name evidence="5" type="ORF">DYU05_13115</name>
</gene>
<keyword evidence="6" id="KW-1185">Reference proteome</keyword>
<keyword evidence="1" id="KW-0805">Transcription regulation</keyword>
<dbReference type="InterPro" id="IPR054015">
    <property type="entry name" value="ExsA-like_N"/>
</dbReference>
<evidence type="ECO:0000256" key="3">
    <source>
        <dbReference type="ARBA" id="ARBA00023163"/>
    </source>
</evidence>
<dbReference type="InterPro" id="IPR018060">
    <property type="entry name" value="HTH_AraC"/>
</dbReference>
<keyword evidence="3" id="KW-0804">Transcription</keyword>
<dbReference type="OrthoDB" id="4480133at2"/>
<dbReference type="EMBL" id="QWDE01000002">
    <property type="protein sequence ID" value="RFZ83083.1"/>
    <property type="molecule type" value="Genomic_DNA"/>
</dbReference>
<dbReference type="Gene3D" id="1.10.10.60">
    <property type="entry name" value="Homeodomain-like"/>
    <property type="match status" value="2"/>
</dbReference>
<accession>A0A3E2NQ41</accession>
<dbReference type="RefSeq" id="WP_117383558.1">
    <property type="nucleotide sequence ID" value="NZ_QWDE01000002.1"/>
</dbReference>
<evidence type="ECO:0000313" key="6">
    <source>
        <dbReference type="Proteomes" id="UP000260823"/>
    </source>
</evidence>
<evidence type="ECO:0000259" key="4">
    <source>
        <dbReference type="PROSITE" id="PS01124"/>
    </source>
</evidence>
<name>A0A3E2NQ41_9SPHI</name>
<evidence type="ECO:0000256" key="2">
    <source>
        <dbReference type="ARBA" id="ARBA00023125"/>
    </source>
</evidence>
<dbReference type="Pfam" id="PF12833">
    <property type="entry name" value="HTH_18"/>
    <property type="match status" value="1"/>
</dbReference>
<comment type="caution">
    <text evidence="5">The sequence shown here is derived from an EMBL/GenBank/DDBJ whole genome shotgun (WGS) entry which is preliminary data.</text>
</comment>
<dbReference type="GO" id="GO:0003700">
    <property type="term" value="F:DNA-binding transcription factor activity"/>
    <property type="evidence" value="ECO:0007669"/>
    <property type="project" value="InterPro"/>
</dbReference>
<dbReference type="Proteomes" id="UP000260823">
    <property type="component" value="Unassembled WGS sequence"/>
</dbReference>
<evidence type="ECO:0000313" key="5">
    <source>
        <dbReference type="EMBL" id="RFZ83083.1"/>
    </source>
</evidence>
<dbReference type="InterPro" id="IPR009057">
    <property type="entry name" value="Homeodomain-like_sf"/>
</dbReference>
<dbReference type="SUPFAM" id="SSF46689">
    <property type="entry name" value="Homeodomain-like"/>
    <property type="match status" value="2"/>
</dbReference>
<sequence length="280" mass="32084">MTKLPQNLFGENAGDLSVYNYDIKDIMNRSKVTIDQYVISFLIQGQKDIYDAGSAIHLDNTKALMIAQGNYLMTEKCYGSENYKSILIFFSKAKLTNLLLKKELISPPVKGPNPPTPYFTVEQDDFVKAFINSLSVHFKLHRALSQELLEVKFEEIMIYLLDRYKDTMRPFLLNTLQNDSDLSFKNTIEANKYTNLRTEELAFLCNMSLSTFKRHFIEVFGKTPGNWFKTKRLERSKQLLASGKTKPSELANSSGYKNLSHFSTAYKAQFGKSPSQVIED</sequence>
<dbReference type="SMART" id="SM00342">
    <property type="entry name" value="HTH_ARAC"/>
    <property type="match status" value="1"/>
</dbReference>
<proteinExistence type="predicted"/>
<dbReference type="PROSITE" id="PS01124">
    <property type="entry name" value="HTH_ARAC_FAMILY_2"/>
    <property type="match status" value="1"/>
</dbReference>
<organism evidence="5 6">
    <name type="scientific">Mucilaginibacter terrenus</name>
    <dbReference type="NCBI Taxonomy" id="2482727"/>
    <lineage>
        <taxon>Bacteria</taxon>
        <taxon>Pseudomonadati</taxon>
        <taxon>Bacteroidota</taxon>
        <taxon>Sphingobacteriia</taxon>
        <taxon>Sphingobacteriales</taxon>
        <taxon>Sphingobacteriaceae</taxon>
        <taxon>Mucilaginibacter</taxon>
    </lineage>
</organism>
<dbReference type="GO" id="GO:0043565">
    <property type="term" value="F:sequence-specific DNA binding"/>
    <property type="evidence" value="ECO:0007669"/>
    <property type="project" value="InterPro"/>
</dbReference>
<dbReference type="InterPro" id="IPR050204">
    <property type="entry name" value="AraC_XylS_family_regulators"/>
</dbReference>
<protein>
    <submittedName>
        <fullName evidence="5">AraC family transcriptional regulator</fullName>
    </submittedName>
</protein>
<dbReference type="Pfam" id="PF22200">
    <property type="entry name" value="ExsA_N"/>
    <property type="match status" value="1"/>
</dbReference>
<dbReference type="AlphaFoldDB" id="A0A3E2NQ41"/>
<reference evidence="5 6" key="1">
    <citation type="submission" date="2018-08" db="EMBL/GenBank/DDBJ databases">
        <title>Mucilaginibacter terrae sp. nov., isolated from manganese diggings.</title>
        <authorList>
            <person name="Huang Y."/>
            <person name="Zhou Z."/>
        </authorList>
    </citation>
    <scope>NUCLEOTIDE SEQUENCE [LARGE SCALE GENOMIC DNA]</scope>
    <source>
        <strain evidence="5 6">ZH6</strain>
    </source>
</reference>
<evidence type="ECO:0000256" key="1">
    <source>
        <dbReference type="ARBA" id="ARBA00023015"/>
    </source>
</evidence>